<dbReference type="OrthoDB" id="9785695at2"/>
<keyword evidence="3" id="KW-0378">Hydrolase</keyword>
<dbReference type="KEGG" id="rfo:REIFOR_02067"/>
<dbReference type="AlphaFoldDB" id="A0A2K8KRF7"/>
<evidence type="ECO:0000313" key="4">
    <source>
        <dbReference type="Proteomes" id="UP000229757"/>
    </source>
</evidence>
<dbReference type="EMBL" id="CP011797">
    <property type="protein sequence ID" value="ATX77202.1"/>
    <property type="molecule type" value="Genomic_DNA"/>
</dbReference>
<dbReference type="InterPro" id="IPR000760">
    <property type="entry name" value="Inositol_monophosphatase-like"/>
</dbReference>
<dbReference type="Proteomes" id="UP000229757">
    <property type="component" value="Chromosome"/>
</dbReference>
<dbReference type="PANTHER" id="PTHR20854:SF4">
    <property type="entry name" value="INOSITOL-1-MONOPHOSPHATASE-RELATED"/>
    <property type="match status" value="1"/>
</dbReference>
<dbReference type="Gene3D" id="3.30.540.10">
    <property type="entry name" value="Fructose-1,6-Bisphosphatase, subunit A, domain 1"/>
    <property type="match status" value="1"/>
</dbReference>
<accession>A0A2K8KRF7</accession>
<dbReference type="Pfam" id="PF00459">
    <property type="entry name" value="Inositol_P"/>
    <property type="match status" value="1"/>
</dbReference>
<gene>
    <name evidence="3" type="primary">suhB</name>
    <name evidence="3" type="ORF">REIFOR_02067</name>
</gene>
<sequence>MQPILTIALRAAQSAAEKLNYTVTSIASLTAEGTSRKEVFDKAIEDAAWRARKVIRSAHTRHHIDSIQLGKEDSRDWDGQSRWVIDVAAGEHNLRNGYPGFLVNVALYTKDKIDCVALVDPMTEDYMIASRGRGVHFNDRRVRAEFVPLPQATCTLATKDMVLLSKWQDAVYDIRVSGCALYDFINLAAGRVNVAIAQQMSPADLASALLIVQEAGALTGDVEGKPIKMDRGELLAASPRLFKQLFSKG</sequence>
<dbReference type="RefSeq" id="WP_100257479.1">
    <property type="nucleotide sequence ID" value="NZ_CP011797.1"/>
</dbReference>
<protein>
    <submittedName>
        <fullName evidence="3">Extragenic suppressor protein SuhB</fullName>
        <ecNumber evidence="3">3.1.3.25</ecNumber>
    </submittedName>
</protein>
<keyword evidence="4" id="KW-1185">Reference proteome</keyword>
<dbReference type="EC" id="3.1.3.25" evidence="3"/>
<dbReference type="GO" id="GO:0008934">
    <property type="term" value="F:inositol monophosphate 1-phosphatase activity"/>
    <property type="evidence" value="ECO:0007669"/>
    <property type="project" value="TreeGrafter"/>
</dbReference>
<proteinExistence type="inferred from homology"/>
<dbReference type="PANTHER" id="PTHR20854">
    <property type="entry name" value="INOSITOL MONOPHOSPHATASE"/>
    <property type="match status" value="1"/>
</dbReference>
<dbReference type="GO" id="GO:0006020">
    <property type="term" value="P:inositol metabolic process"/>
    <property type="evidence" value="ECO:0007669"/>
    <property type="project" value="TreeGrafter"/>
</dbReference>
<evidence type="ECO:0000256" key="2">
    <source>
        <dbReference type="PIRSR" id="PIRSR600760-2"/>
    </source>
</evidence>
<comment type="cofactor">
    <cofactor evidence="2">
        <name>Mg(2+)</name>
        <dbReference type="ChEBI" id="CHEBI:18420"/>
    </cofactor>
</comment>
<dbReference type="PRINTS" id="PR00377">
    <property type="entry name" value="IMPHPHTASES"/>
</dbReference>
<evidence type="ECO:0000313" key="3">
    <source>
        <dbReference type="EMBL" id="ATX77202.1"/>
    </source>
</evidence>
<keyword evidence="2" id="KW-0460">Magnesium</keyword>
<name>A0A2K8KRF7_9GAMM</name>
<organism evidence="3 4">
    <name type="scientific">Reinekea forsetii</name>
    <dbReference type="NCBI Taxonomy" id="1336806"/>
    <lineage>
        <taxon>Bacteria</taxon>
        <taxon>Pseudomonadati</taxon>
        <taxon>Pseudomonadota</taxon>
        <taxon>Gammaproteobacteria</taxon>
        <taxon>Oceanospirillales</taxon>
        <taxon>Saccharospirillaceae</taxon>
        <taxon>Reinekea</taxon>
    </lineage>
</organism>
<dbReference type="GO" id="GO:0046872">
    <property type="term" value="F:metal ion binding"/>
    <property type="evidence" value="ECO:0007669"/>
    <property type="project" value="UniProtKB-KW"/>
</dbReference>
<keyword evidence="2" id="KW-0479">Metal-binding</keyword>
<evidence type="ECO:0000256" key="1">
    <source>
        <dbReference type="ARBA" id="ARBA00009759"/>
    </source>
</evidence>
<comment type="similarity">
    <text evidence="1">Belongs to the inositol monophosphatase superfamily.</text>
</comment>
<feature type="binding site" evidence="2">
    <location>
        <position position="204"/>
    </location>
    <ligand>
        <name>Mg(2+)</name>
        <dbReference type="ChEBI" id="CHEBI:18420"/>
        <label>1</label>
        <note>catalytic</note>
    </ligand>
</feature>
<dbReference type="Gene3D" id="3.40.190.80">
    <property type="match status" value="1"/>
</dbReference>
<dbReference type="GO" id="GO:0007165">
    <property type="term" value="P:signal transduction"/>
    <property type="evidence" value="ECO:0007669"/>
    <property type="project" value="TreeGrafter"/>
</dbReference>
<reference evidence="3 4" key="1">
    <citation type="journal article" date="2017" name="Environ. Microbiol.">
        <title>Genomic and physiological analyses of 'Reinekea forsetii' reveal a versatile opportunistic lifestyle during spring algae blooms.</title>
        <authorList>
            <person name="Avci B."/>
            <person name="Hahnke R.L."/>
            <person name="Chafee M."/>
            <person name="Fischer T."/>
            <person name="Gruber-Vodicka H."/>
            <person name="Tegetmeyer H.E."/>
            <person name="Harder J."/>
            <person name="Fuchs B.M."/>
            <person name="Amann R.I."/>
            <person name="Teeling H."/>
        </authorList>
    </citation>
    <scope>NUCLEOTIDE SEQUENCE [LARGE SCALE GENOMIC DNA]</scope>
    <source>
        <strain evidence="3 4">Hel1_31_D35</strain>
    </source>
</reference>
<dbReference type="SUPFAM" id="SSF56655">
    <property type="entry name" value="Carbohydrate phosphatase"/>
    <property type="match status" value="1"/>
</dbReference>